<feature type="transmembrane region" description="Helical" evidence="5">
    <location>
        <begin position="431"/>
        <end position="447"/>
    </location>
</feature>
<comment type="subcellular location">
    <subcellularLocation>
        <location evidence="1">Membrane</location>
        <topology evidence="1">Multi-pass membrane protein</topology>
    </subcellularLocation>
</comment>
<evidence type="ECO:0000256" key="1">
    <source>
        <dbReference type="ARBA" id="ARBA00004141"/>
    </source>
</evidence>
<name>A0A8X8IAR9_9BACT</name>
<organism evidence="6 7">
    <name type="scientific">Hydrobacter penzbergensis</name>
    <dbReference type="NCBI Taxonomy" id="1235997"/>
    <lineage>
        <taxon>Bacteria</taxon>
        <taxon>Pseudomonadati</taxon>
        <taxon>Bacteroidota</taxon>
        <taxon>Chitinophagia</taxon>
        <taxon>Chitinophagales</taxon>
        <taxon>Chitinophagaceae</taxon>
        <taxon>Hydrobacter</taxon>
    </lineage>
</organism>
<evidence type="ECO:0000256" key="2">
    <source>
        <dbReference type="ARBA" id="ARBA00022692"/>
    </source>
</evidence>
<feature type="transmembrane region" description="Helical" evidence="5">
    <location>
        <begin position="21"/>
        <end position="41"/>
    </location>
</feature>
<evidence type="ECO:0000313" key="6">
    <source>
        <dbReference type="EMBL" id="SDW53461.1"/>
    </source>
</evidence>
<feature type="transmembrane region" description="Helical" evidence="5">
    <location>
        <begin position="178"/>
        <end position="200"/>
    </location>
</feature>
<dbReference type="InterPro" id="IPR002797">
    <property type="entry name" value="Polysacc_synth"/>
</dbReference>
<dbReference type="AlphaFoldDB" id="A0A8X8IAR9"/>
<feature type="transmembrane region" description="Helical" evidence="5">
    <location>
        <begin position="263"/>
        <end position="284"/>
    </location>
</feature>
<evidence type="ECO:0000256" key="4">
    <source>
        <dbReference type="ARBA" id="ARBA00023136"/>
    </source>
</evidence>
<sequence>MILYYFKKITSLWQSSLMRNSFWGLASNISQALLISLFYVMLARKYSATDFSYFLIAISIYQFLTTISNLGLGQWFTREVANTGNTEKIISKFLKLQLYCGAGFYLFNVLIAFALYDNHEIRLLAALAGINIVFDNLIYVIKCLNIAGAAQHITFKIVVADSILKFLMVLLFCFFPMSIIALSFGLICIRFLTLNLFLKFGLRQRLDTRSLLINKIPIKEVARIVINNWPFLVIGSASVVYWRIGNIIISKMLSLFDVAIYEISFRIFSFFQIVPLILSATLFPHFVSLYNAGNTSQFTACYKKYLHFFLIYGLFIYTFIYSFSGWMVPFLFGQQYAAAPIYTEQMFLTMLLFPTGMLQATVLISMKLEKVDMIINIISLIIVVSSILVGLSFIHSLTVVNISIFISFLIFHICQDYILVKKGILTIRGVMNFYSATVLFIAGYAYLTSKYMAVTLFGIVWALVAVVLTITRWIKTVRSQSAIADTHTL</sequence>
<feature type="transmembrane region" description="Helical" evidence="5">
    <location>
        <begin position="305"/>
        <end position="326"/>
    </location>
</feature>
<dbReference type="PANTHER" id="PTHR43424:SF1">
    <property type="entry name" value="LOCUS PUTATIVE PROTEIN 1-RELATED"/>
    <property type="match status" value="1"/>
</dbReference>
<comment type="caution">
    <text evidence="6">The sequence shown here is derived from an EMBL/GenBank/DDBJ whole genome shotgun (WGS) entry which is preliminary data.</text>
</comment>
<dbReference type="Proteomes" id="UP000198711">
    <property type="component" value="Unassembled WGS sequence"/>
</dbReference>
<evidence type="ECO:0000256" key="3">
    <source>
        <dbReference type="ARBA" id="ARBA00022989"/>
    </source>
</evidence>
<evidence type="ECO:0000256" key="5">
    <source>
        <dbReference type="SAM" id="Phobius"/>
    </source>
</evidence>
<gene>
    <name evidence="6" type="ORF">SAMN05444410_103214</name>
</gene>
<feature type="transmembrane region" description="Helical" evidence="5">
    <location>
        <begin position="221"/>
        <end position="243"/>
    </location>
</feature>
<feature type="transmembrane region" description="Helical" evidence="5">
    <location>
        <begin position="373"/>
        <end position="394"/>
    </location>
</feature>
<keyword evidence="7" id="KW-1185">Reference proteome</keyword>
<feature type="transmembrane region" description="Helical" evidence="5">
    <location>
        <begin position="121"/>
        <end position="141"/>
    </location>
</feature>
<reference evidence="6 7" key="1">
    <citation type="submission" date="2016-10" db="EMBL/GenBank/DDBJ databases">
        <authorList>
            <person name="Varghese N."/>
            <person name="Submissions S."/>
        </authorList>
    </citation>
    <scope>NUCLEOTIDE SEQUENCE [LARGE SCALE GENOMIC DNA]</scope>
    <source>
        <strain evidence="6 7">DSM 25353</strain>
    </source>
</reference>
<dbReference type="Pfam" id="PF01943">
    <property type="entry name" value="Polysacc_synt"/>
    <property type="match status" value="1"/>
</dbReference>
<feature type="transmembrane region" description="Helical" evidence="5">
    <location>
        <begin position="453"/>
        <end position="474"/>
    </location>
</feature>
<feature type="transmembrane region" description="Helical" evidence="5">
    <location>
        <begin position="53"/>
        <end position="76"/>
    </location>
</feature>
<keyword evidence="4 5" id="KW-0472">Membrane</keyword>
<feature type="transmembrane region" description="Helical" evidence="5">
    <location>
        <begin position="400"/>
        <end position="419"/>
    </location>
</feature>
<feature type="transmembrane region" description="Helical" evidence="5">
    <location>
        <begin position="153"/>
        <end position="172"/>
    </location>
</feature>
<evidence type="ECO:0000313" key="7">
    <source>
        <dbReference type="Proteomes" id="UP000198711"/>
    </source>
</evidence>
<protein>
    <submittedName>
        <fullName evidence="6">Membrane protein involved in the export of O-antigen and teichoic acid</fullName>
    </submittedName>
</protein>
<proteinExistence type="predicted"/>
<keyword evidence="3 5" id="KW-1133">Transmembrane helix</keyword>
<dbReference type="InterPro" id="IPR052556">
    <property type="entry name" value="PolySynth_Transporter"/>
</dbReference>
<dbReference type="PANTHER" id="PTHR43424">
    <property type="entry name" value="LOCUS PUTATIVE PROTEIN 1-RELATED"/>
    <property type="match status" value="1"/>
</dbReference>
<dbReference type="EMBL" id="FNNO01000003">
    <property type="protein sequence ID" value="SDW53461.1"/>
    <property type="molecule type" value="Genomic_DNA"/>
</dbReference>
<accession>A0A8X8IAR9</accession>
<dbReference type="GO" id="GO:0016020">
    <property type="term" value="C:membrane"/>
    <property type="evidence" value="ECO:0007669"/>
    <property type="project" value="UniProtKB-SubCell"/>
</dbReference>
<feature type="transmembrane region" description="Helical" evidence="5">
    <location>
        <begin position="346"/>
        <end position="366"/>
    </location>
</feature>
<feature type="transmembrane region" description="Helical" evidence="5">
    <location>
        <begin position="96"/>
        <end position="115"/>
    </location>
</feature>
<keyword evidence="2 5" id="KW-0812">Transmembrane</keyword>